<dbReference type="AlphaFoldDB" id="A0A0K6I7Y5"/>
<evidence type="ECO:0000313" key="2">
    <source>
        <dbReference type="Proteomes" id="UP000183649"/>
    </source>
</evidence>
<dbReference type="Proteomes" id="UP000183649">
    <property type="component" value="Unassembled WGS sequence"/>
</dbReference>
<reference evidence="2" key="1">
    <citation type="submission" date="2015-08" db="EMBL/GenBank/DDBJ databases">
        <authorList>
            <person name="Varghese N."/>
        </authorList>
    </citation>
    <scope>NUCLEOTIDE SEQUENCE [LARGE SCALE GENOMIC DNA]</scope>
    <source>
        <strain evidence="2">DSM 18181</strain>
    </source>
</reference>
<accession>A0A0K6I7Y5</accession>
<dbReference type="STRING" id="339866.GCA_001418255_02519"/>
<keyword evidence="2" id="KW-1185">Reference proteome</keyword>
<proteinExistence type="predicted"/>
<dbReference type="EMBL" id="CYHF01000009">
    <property type="protein sequence ID" value="CUA99437.1"/>
    <property type="molecule type" value="Genomic_DNA"/>
</dbReference>
<sequence length="136" mass="15391">MDIASFADLLHAARAQNEPQRLLFIFAAAELPDDATKTQQERFLAKRGGALTPVVYVDKSPDEIGTFVDLVEESNRMGVRWDIVFVTSMPAQGGYPPDSEQIEQTFARLIEMIRLGQIDSFLPFDREGDIVRLYQR</sequence>
<name>A0A0K6I7Y5_9BURK</name>
<organism evidence="1 2">
    <name type="scientific">Thiomonas bhubaneswarensis</name>
    <dbReference type="NCBI Taxonomy" id="339866"/>
    <lineage>
        <taxon>Bacteria</taxon>
        <taxon>Pseudomonadati</taxon>
        <taxon>Pseudomonadota</taxon>
        <taxon>Betaproteobacteria</taxon>
        <taxon>Burkholderiales</taxon>
        <taxon>Thiomonas</taxon>
    </lineage>
</organism>
<dbReference type="RefSeq" id="WP_055451360.1">
    <property type="nucleotide sequence ID" value="NZ_CYHF01000009.1"/>
</dbReference>
<gene>
    <name evidence="1" type="ORF">Ga0061069_109120</name>
</gene>
<dbReference type="OrthoDB" id="6182044at2"/>
<evidence type="ECO:0000313" key="1">
    <source>
        <dbReference type="EMBL" id="CUA99437.1"/>
    </source>
</evidence>
<protein>
    <submittedName>
        <fullName evidence="1">Uncharacterized protein</fullName>
    </submittedName>
</protein>